<accession>A0A9P1MW44</accession>
<feature type="region of interest" description="Disordered" evidence="1">
    <location>
        <begin position="1"/>
        <end position="25"/>
    </location>
</feature>
<protein>
    <submittedName>
        <fullName evidence="2">Uncharacterized protein</fullName>
    </submittedName>
</protein>
<name>A0A9P1MW44_9PELO</name>
<dbReference type="Proteomes" id="UP001152747">
    <property type="component" value="Unassembled WGS sequence"/>
</dbReference>
<evidence type="ECO:0000313" key="3">
    <source>
        <dbReference type="Proteomes" id="UP001152747"/>
    </source>
</evidence>
<reference evidence="2" key="1">
    <citation type="submission" date="2022-11" db="EMBL/GenBank/DDBJ databases">
        <authorList>
            <person name="Kikuchi T."/>
        </authorList>
    </citation>
    <scope>NUCLEOTIDE SEQUENCE</scope>
    <source>
        <strain evidence="2">PS1010</strain>
    </source>
</reference>
<evidence type="ECO:0000313" key="2">
    <source>
        <dbReference type="EMBL" id="CAI5438128.1"/>
    </source>
</evidence>
<organism evidence="2 3">
    <name type="scientific">Caenorhabditis angaria</name>
    <dbReference type="NCBI Taxonomy" id="860376"/>
    <lineage>
        <taxon>Eukaryota</taxon>
        <taxon>Metazoa</taxon>
        <taxon>Ecdysozoa</taxon>
        <taxon>Nematoda</taxon>
        <taxon>Chromadorea</taxon>
        <taxon>Rhabditida</taxon>
        <taxon>Rhabditina</taxon>
        <taxon>Rhabditomorpha</taxon>
        <taxon>Rhabditoidea</taxon>
        <taxon>Rhabditidae</taxon>
        <taxon>Peloderinae</taxon>
        <taxon>Caenorhabditis</taxon>
    </lineage>
</organism>
<gene>
    <name evidence="2" type="ORF">CAMP_LOCUS765</name>
</gene>
<comment type="caution">
    <text evidence="2">The sequence shown here is derived from an EMBL/GenBank/DDBJ whole genome shotgun (WGS) entry which is preliminary data.</text>
</comment>
<dbReference type="EMBL" id="CANHGI010000001">
    <property type="protein sequence ID" value="CAI5438128.1"/>
    <property type="molecule type" value="Genomic_DNA"/>
</dbReference>
<keyword evidence="3" id="KW-1185">Reference proteome</keyword>
<proteinExistence type="predicted"/>
<feature type="compositionally biased region" description="Basic and acidic residues" evidence="1">
    <location>
        <begin position="1"/>
        <end position="22"/>
    </location>
</feature>
<dbReference type="AlphaFoldDB" id="A0A9P1MW44"/>
<evidence type="ECO:0000256" key="1">
    <source>
        <dbReference type="SAM" id="MobiDB-lite"/>
    </source>
</evidence>
<sequence length="258" mass="29712">MKRVTSEKSDDASKKQKTTDPEKEIDDFLANIQGSEMDSLEYFSAKSTLHIGLKNKKESSIGFLGFGEDFPFSSTNIKNCKNLENLNISHNGDSFDLIKSGFLSQDTIFQIREDISIHGFLLVGEMLDFEKIKAKNVSCDKVTGSVYDVLFNYLNKFQEDKVENIFENIDLEMIPEEVEMVSDEEDENEEYYGYPFNFRRDDYPDYEILHQDFEALFGEFESGNEAEIDESDCSFQVSNKTNQFKIECHGNSLHLEKS</sequence>